<organism evidence="2 3">
    <name type="scientific">Salinibacter ruber</name>
    <dbReference type="NCBI Taxonomy" id="146919"/>
    <lineage>
        <taxon>Bacteria</taxon>
        <taxon>Pseudomonadati</taxon>
        <taxon>Rhodothermota</taxon>
        <taxon>Rhodothermia</taxon>
        <taxon>Rhodothermales</taxon>
        <taxon>Salinibacteraceae</taxon>
        <taxon>Salinibacter</taxon>
    </lineage>
</organism>
<evidence type="ECO:0000256" key="1">
    <source>
        <dbReference type="SAM" id="Phobius"/>
    </source>
</evidence>
<accession>A0A9X2UB21</accession>
<evidence type="ECO:0000313" key="2">
    <source>
        <dbReference type="EMBL" id="MCS3953038.1"/>
    </source>
</evidence>
<dbReference type="EMBL" id="JANUBB010000015">
    <property type="protein sequence ID" value="MCS3953038.1"/>
    <property type="molecule type" value="Genomic_DNA"/>
</dbReference>
<keyword evidence="1" id="KW-0472">Membrane</keyword>
<protein>
    <submittedName>
        <fullName evidence="2">Uncharacterized protein</fullName>
    </submittedName>
</protein>
<feature type="transmembrane region" description="Helical" evidence="1">
    <location>
        <begin position="12"/>
        <end position="43"/>
    </location>
</feature>
<proteinExistence type="predicted"/>
<sequence length="51" mass="5447">MSRAGLFSVTGVMTASIVGLLALVGAPTWALIASAFLFSFLIWDYLEDQPV</sequence>
<dbReference type="Proteomes" id="UP001155010">
    <property type="component" value="Unassembled WGS sequence"/>
</dbReference>
<keyword evidence="1" id="KW-1133">Transmembrane helix</keyword>
<reference evidence="2" key="1">
    <citation type="submission" date="2022-08" db="EMBL/GenBank/DDBJ databases">
        <title>Genomic Encyclopedia of Type Strains, Phase V (KMG-V): Genome sequencing to study the core and pangenomes of soil and plant-associated prokaryotes.</title>
        <authorList>
            <person name="Whitman W."/>
        </authorList>
    </citation>
    <scope>NUCLEOTIDE SEQUENCE</scope>
    <source>
        <strain evidence="2">SP2017</strain>
    </source>
</reference>
<comment type="caution">
    <text evidence="2">The sequence shown here is derived from an EMBL/GenBank/DDBJ whole genome shotgun (WGS) entry which is preliminary data.</text>
</comment>
<keyword evidence="1" id="KW-0812">Transmembrane</keyword>
<gene>
    <name evidence="2" type="ORF">GGP83_003013</name>
</gene>
<dbReference type="AlphaFoldDB" id="A0A9X2UB21"/>
<name>A0A9X2UB21_9BACT</name>
<evidence type="ECO:0000313" key="3">
    <source>
        <dbReference type="Proteomes" id="UP001155010"/>
    </source>
</evidence>